<keyword evidence="2" id="KW-0808">Transferase</keyword>
<name>A0ABQ2BDI4_9SPHI</name>
<feature type="domain" description="Glycosyltransferase 2-like" evidence="1">
    <location>
        <begin position="6"/>
        <end position="138"/>
    </location>
</feature>
<dbReference type="GO" id="GO:0016740">
    <property type="term" value="F:transferase activity"/>
    <property type="evidence" value="ECO:0007669"/>
    <property type="project" value="UniProtKB-KW"/>
</dbReference>
<evidence type="ECO:0000259" key="1">
    <source>
        <dbReference type="Pfam" id="PF00535"/>
    </source>
</evidence>
<dbReference type="PANTHER" id="PTHR22916:SF67">
    <property type="entry name" value="COLANIC ACID BIOSYNTHESIS GLYCOSYL TRANSFERASE WCAE-RELATED"/>
    <property type="match status" value="1"/>
</dbReference>
<dbReference type="Gene3D" id="3.90.550.10">
    <property type="entry name" value="Spore Coat Polysaccharide Biosynthesis Protein SpsA, Chain A"/>
    <property type="match status" value="1"/>
</dbReference>
<organism evidence="2 3">
    <name type="scientific">Pedobacter mendelii</name>
    <dbReference type="NCBI Taxonomy" id="1908240"/>
    <lineage>
        <taxon>Bacteria</taxon>
        <taxon>Pseudomonadati</taxon>
        <taxon>Bacteroidota</taxon>
        <taxon>Sphingobacteriia</taxon>
        <taxon>Sphingobacteriales</taxon>
        <taxon>Sphingobacteriaceae</taxon>
        <taxon>Pedobacter</taxon>
    </lineage>
</organism>
<reference evidence="3" key="1">
    <citation type="journal article" date="2019" name="Int. J. Syst. Evol. Microbiol.">
        <title>The Global Catalogue of Microorganisms (GCM) 10K type strain sequencing project: providing services to taxonomists for standard genome sequencing and annotation.</title>
        <authorList>
            <consortium name="The Broad Institute Genomics Platform"/>
            <consortium name="The Broad Institute Genome Sequencing Center for Infectious Disease"/>
            <person name="Wu L."/>
            <person name="Ma J."/>
        </authorList>
    </citation>
    <scope>NUCLEOTIDE SEQUENCE [LARGE SCALE GENOMIC DNA]</scope>
    <source>
        <strain evidence="3">CCM 8939</strain>
    </source>
</reference>
<dbReference type="PANTHER" id="PTHR22916">
    <property type="entry name" value="GLYCOSYLTRANSFERASE"/>
    <property type="match status" value="1"/>
</dbReference>
<dbReference type="Proteomes" id="UP000645390">
    <property type="component" value="Unassembled WGS sequence"/>
</dbReference>
<dbReference type="SUPFAM" id="SSF53448">
    <property type="entry name" value="Nucleotide-diphospho-sugar transferases"/>
    <property type="match status" value="1"/>
</dbReference>
<dbReference type="RefSeq" id="WP_188411658.1">
    <property type="nucleotide sequence ID" value="NZ_BMDJ01000001.1"/>
</dbReference>
<dbReference type="CDD" id="cd06433">
    <property type="entry name" value="GT_2_WfgS_like"/>
    <property type="match status" value="1"/>
</dbReference>
<dbReference type="EMBL" id="BMDJ01000001">
    <property type="protein sequence ID" value="GGI22895.1"/>
    <property type="molecule type" value="Genomic_DNA"/>
</dbReference>
<dbReference type="Pfam" id="PF00535">
    <property type="entry name" value="Glycos_transf_2"/>
    <property type="match status" value="1"/>
</dbReference>
<keyword evidence="3" id="KW-1185">Reference proteome</keyword>
<comment type="caution">
    <text evidence="2">The sequence shown here is derived from an EMBL/GenBank/DDBJ whole genome shotgun (WGS) entry which is preliminary data.</text>
</comment>
<dbReference type="InterPro" id="IPR001173">
    <property type="entry name" value="Glyco_trans_2-like"/>
</dbReference>
<accession>A0ABQ2BDI4</accession>
<dbReference type="InterPro" id="IPR029044">
    <property type="entry name" value="Nucleotide-diphossugar_trans"/>
</dbReference>
<gene>
    <name evidence="2" type="ORF">GCM10008119_04930</name>
</gene>
<sequence length="275" mass="32486">MNKKLSIITVNYNDKAGLEKTINSVKQQTWQDFDYFIIDGGSTDGSADIVNIYKNEFAHCISEPDNGVYNAMNKGIRLATGDYLLFLNSGDSLKSYTTLQEIEVYLNNEKDIYYGDANYQEKDGDVIRTYPDKLSFSFFYKHNLSHQATFIKRNLFENIFFYNENHKIVSDWEFFIYAICKKNVTYKHINQVICNYDTQGISSIINNHELMNIERDKTLQKHFPLFIEDYRTISNLNLKRFRQFTFIKNYPFAFKILKGFMNLILMFLPKFKNLQ</sequence>
<proteinExistence type="predicted"/>
<protein>
    <submittedName>
        <fullName evidence="2">Glycosyl transferase</fullName>
    </submittedName>
</protein>
<evidence type="ECO:0000313" key="3">
    <source>
        <dbReference type="Proteomes" id="UP000645390"/>
    </source>
</evidence>
<evidence type="ECO:0000313" key="2">
    <source>
        <dbReference type="EMBL" id="GGI22895.1"/>
    </source>
</evidence>